<evidence type="ECO:0000313" key="2">
    <source>
        <dbReference type="EMBL" id="EDO48425.1"/>
    </source>
</evidence>
<evidence type="ECO:0000313" key="3">
    <source>
        <dbReference type="Proteomes" id="UP000001593"/>
    </source>
</evidence>
<dbReference type="EMBL" id="DS469514">
    <property type="protein sequence ID" value="EDO48425.1"/>
    <property type="molecule type" value="Genomic_DNA"/>
</dbReference>
<feature type="non-terminal residue" evidence="2">
    <location>
        <position position="58"/>
    </location>
</feature>
<protein>
    <submittedName>
        <fullName evidence="2">Uncharacterized protein</fullName>
    </submittedName>
</protein>
<keyword evidence="3" id="KW-1185">Reference proteome</keyword>
<accession>A7RJS7</accession>
<feature type="non-terminal residue" evidence="2">
    <location>
        <position position="1"/>
    </location>
</feature>
<reference evidence="2 3" key="1">
    <citation type="journal article" date="2007" name="Science">
        <title>Sea anemone genome reveals ancestral eumetazoan gene repertoire and genomic organization.</title>
        <authorList>
            <person name="Putnam N.H."/>
            <person name="Srivastava M."/>
            <person name="Hellsten U."/>
            <person name="Dirks B."/>
            <person name="Chapman J."/>
            <person name="Salamov A."/>
            <person name="Terry A."/>
            <person name="Shapiro H."/>
            <person name="Lindquist E."/>
            <person name="Kapitonov V.V."/>
            <person name="Jurka J."/>
            <person name="Genikhovich G."/>
            <person name="Grigoriev I.V."/>
            <person name="Lucas S.M."/>
            <person name="Steele R.E."/>
            <person name="Finnerty J.R."/>
            <person name="Technau U."/>
            <person name="Martindale M.Q."/>
            <person name="Rokhsar D.S."/>
        </authorList>
    </citation>
    <scope>NUCLEOTIDE SEQUENCE [LARGE SCALE GENOMIC DNA]</scope>
    <source>
        <strain evidence="3">CH2 X CH6</strain>
    </source>
</reference>
<sequence length="58" mass="7194">IYFCFAKSINLFRFIVIESTIIFFFHFECHSILIFPICFFYAIFHFRFCYVQKINIFS</sequence>
<keyword evidence="1" id="KW-1133">Transmembrane helix</keyword>
<dbReference type="Proteomes" id="UP000001593">
    <property type="component" value="Unassembled WGS sequence"/>
</dbReference>
<name>A7RJS7_NEMVE</name>
<organism evidence="2 3">
    <name type="scientific">Nematostella vectensis</name>
    <name type="common">Starlet sea anemone</name>
    <dbReference type="NCBI Taxonomy" id="45351"/>
    <lineage>
        <taxon>Eukaryota</taxon>
        <taxon>Metazoa</taxon>
        <taxon>Cnidaria</taxon>
        <taxon>Anthozoa</taxon>
        <taxon>Hexacorallia</taxon>
        <taxon>Actiniaria</taxon>
        <taxon>Edwardsiidae</taxon>
        <taxon>Nematostella</taxon>
    </lineage>
</organism>
<dbReference type="AlphaFoldDB" id="A7RJS7"/>
<evidence type="ECO:0000256" key="1">
    <source>
        <dbReference type="SAM" id="Phobius"/>
    </source>
</evidence>
<feature type="transmembrane region" description="Helical" evidence="1">
    <location>
        <begin position="21"/>
        <end position="44"/>
    </location>
</feature>
<dbReference type="InParanoid" id="A7RJS7"/>
<keyword evidence="1" id="KW-0812">Transmembrane</keyword>
<dbReference type="HOGENOM" id="CLU_2985016_0_0_1"/>
<gene>
    <name evidence="2" type="ORF">NEMVEDRAFT_v1g61119</name>
</gene>
<proteinExistence type="predicted"/>
<keyword evidence="1" id="KW-0472">Membrane</keyword>